<evidence type="ECO:0000256" key="1">
    <source>
        <dbReference type="SAM" id="MobiDB-lite"/>
    </source>
</evidence>
<dbReference type="PATRIC" id="fig|1263867.3.peg.6218"/>
<sequence length="41" mass="4817">MASHLDRLHRSQSHHFFSGSGFDPSPSRRLTRGRTEPLWLR</sequence>
<organism evidence="2 3">
    <name type="scientific">Rhodopirellula europaea 6C</name>
    <dbReference type="NCBI Taxonomy" id="1263867"/>
    <lineage>
        <taxon>Bacteria</taxon>
        <taxon>Pseudomonadati</taxon>
        <taxon>Planctomycetota</taxon>
        <taxon>Planctomycetia</taxon>
        <taxon>Pirellulales</taxon>
        <taxon>Pirellulaceae</taxon>
        <taxon>Rhodopirellula</taxon>
    </lineage>
</organism>
<comment type="caution">
    <text evidence="2">The sequence shown here is derived from an EMBL/GenBank/DDBJ whole genome shotgun (WGS) entry which is preliminary data.</text>
</comment>
<name>M2ATW6_9BACT</name>
<reference evidence="2" key="1">
    <citation type="submission" date="2012-11" db="EMBL/GenBank/DDBJ databases">
        <title>Permanent draft genomes of Rhodopirellula europaea strain SH398 and 6C.</title>
        <authorList>
            <person name="Richter M."/>
            <person name="Richter-Heitmann T."/>
            <person name="Frank C."/>
            <person name="Harder J."/>
            <person name="Glockner F.O."/>
        </authorList>
    </citation>
    <scope>NUCLEOTIDE SEQUENCE</scope>
    <source>
        <strain evidence="2">6C</strain>
    </source>
</reference>
<proteinExistence type="predicted"/>
<protein>
    <submittedName>
        <fullName evidence="2">Uncharacterized protein</fullName>
    </submittedName>
</protein>
<dbReference type="Proteomes" id="UP000011529">
    <property type="component" value="Unassembled WGS sequence"/>
</dbReference>
<feature type="compositionally biased region" description="Low complexity" evidence="1">
    <location>
        <begin position="14"/>
        <end position="28"/>
    </location>
</feature>
<dbReference type="AlphaFoldDB" id="M2ATW6"/>
<accession>M2ATW6</accession>
<evidence type="ECO:0000313" key="3">
    <source>
        <dbReference type="Proteomes" id="UP000011529"/>
    </source>
</evidence>
<evidence type="ECO:0000313" key="2">
    <source>
        <dbReference type="EMBL" id="EMB13444.1"/>
    </source>
</evidence>
<dbReference type="EMBL" id="ANMO01000259">
    <property type="protein sequence ID" value="EMB13444.1"/>
    <property type="molecule type" value="Genomic_DNA"/>
</dbReference>
<reference evidence="2" key="2">
    <citation type="journal article" date="2013" name="Mar. Genomics">
        <title>Expression of sulfatases in Rhodopirellula baltica and the diversity of sulfatases in the genus Rhodopirellula.</title>
        <authorList>
            <person name="Wegner C.E."/>
            <person name="Richter-Heitmann T."/>
            <person name="Klindworth A."/>
            <person name="Klockow C."/>
            <person name="Richter M."/>
            <person name="Achstetter T."/>
            <person name="Glockner F.O."/>
            <person name="Harder J."/>
        </authorList>
    </citation>
    <scope>NUCLEOTIDE SEQUENCE [LARGE SCALE GENOMIC DNA]</scope>
    <source>
        <strain evidence="2">6C</strain>
    </source>
</reference>
<gene>
    <name evidence="2" type="ORF">RE6C_05802</name>
</gene>
<keyword evidence="3" id="KW-1185">Reference proteome</keyword>
<feature type="region of interest" description="Disordered" evidence="1">
    <location>
        <begin position="1"/>
        <end position="41"/>
    </location>
</feature>